<organism evidence="4 5">
    <name type="scientific">Cylindrodendrum hubeiense</name>
    <dbReference type="NCBI Taxonomy" id="595255"/>
    <lineage>
        <taxon>Eukaryota</taxon>
        <taxon>Fungi</taxon>
        <taxon>Dikarya</taxon>
        <taxon>Ascomycota</taxon>
        <taxon>Pezizomycotina</taxon>
        <taxon>Sordariomycetes</taxon>
        <taxon>Hypocreomycetidae</taxon>
        <taxon>Hypocreales</taxon>
        <taxon>Nectriaceae</taxon>
        <taxon>Cylindrodendrum</taxon>
    </lineage>
</organism>
<feature type="signal peptide" evidence="3">
    <location>
        <begin position="1"/>
        <end position="21"/>
    </location>
</feature>
<feature type="transmembrane region" description="Helical" evidence="2">
    <location>
        <begin position="61"/>
        <end position="83"/>
    </location>
</feature>
<proteinExistence type="predicted"/>
<feature type="chain" id="PRO_5040373597" evidence="3">
    <location>
        <begin position="22"/>
        <end position="1086"/>
    </location>
</feature>
<name>A0A9P5HEG8_9HYPO</name>
<evidence type="ECO:0000313" key="4">
    <source>
        <dbReference type="EMBL" id="KAF7553535.1"/>
    </source>
</evidence>
<gene>
    <name evidence="4" type="ORF">G7Z17_g3546</name>
</gene>
<feature type="transmembrane region" description="Helical" evidence="2">
    <location>
        <begin position="339"/>
        <end position="361"/>
    </location>
</feature>
<evidence type="ECO:0000256" key="3">
    <source>
        <dbReference type="SAM" id="SignalP"/>
    </source>
</evidence>
<keyword evidence="2" id="KW-0812">Transmembrane</keyword>
<feature type="compositionally biased region" description="Polar residues" evidence="1">
    <location>
        <begin position="445"/>
        <end position="458"/>
    </location>
</feature>
<accession>A0A9P5HEG8</accession>
<keyword evidence="3" id="KW-0732">Signal</keyword>
<evidence type="ECO:0000256" key="1">
    <source>
        <dbReference type="SAM" id="MobiDB-lite"/>
    </source>
</evidence>
<comment type="caution">
    <text evidence="4">The sequence shown here is derived from an EMBL/GenBank/DDBJ whole genome shotgun (WGS) entry which is preliminary data.</text>
</comment>
<keyword evidence="2" id="KW-1133">Transmembrane helix</keyword>
<dbReference type="Proteomes" id="UP000722485">
    <property type="component" value="Unassembled WGS sequence"/>
</dbReference>
<feature type="region of interest" description="Disordered" evidence="1">
    <location>
        <begin position="444"/>
        <end position="502"/>
    </location>
</feature>
<dbReference type="AlphaFoldDB" id="A0A9P5HEG8"/>
<evidence type="ECO:0000256" key="2">
    <source>
        <dbReference type="SAM" id="Phobius"/>
    </source>
</evidence>
<keyword evidence="5" id="KW-1185">Reference proteome</keyword>
<protein>
    <submittedName>
        <fullName evidence="4">Uncharacterized protein</fullName>
    </submittedName>
</protein>
<dbReference type="OrthoDB" id="7464126at2759"/>
<evidence type="ECO:0000313" key="5">
    <source>
        <dbReference type="Proteomes" id="UP000722485"/>
    </source>
</evidence>
<dbReference type="EMBL" id="JAANBB010000044">
    <property type="protein sequence ID" value="KAF7553535.1"/>
    <property type="molecule type" value="Genomic_DNA"/>
</dbReference>
<keyword evidence="2" id="KW-0472">Membrane</keyword>
<reference evidence="4" key="1">
    <citation type="submission" date="2020-03" db="EMBL/GenBank/DDBJ databases">
        <title>Draft Genome Sequence of Cylindrodendrum hubeiense.</title>
        <authorList>
            <person name="Buettner E."/>
            <person name="Kellner H."/>
        </authorList>
    </citation>
    <scope>NUCLEOTIDE SEQUENCE</scope>
    <source>
        <strain evidence="4">IHI 201604</strain>
    </source>
</reference>
<feature type="transmembrane region" description="Helical" evidence="2">
    <location>
        <begin position="254"/>
        <end position="274"/>
    </location>
</feature>
<feature type="transmembrane region" description="Helical" evidence="2">
    <location>
        <begin position="208"/>
        <end position="234"/>
    </location>
</feature>
<sequence>MAKTWVITMLLVTAAPAAVAANDSLSDFSNDFATDLGPLLALFGDAMTKQYLSESTSFLDYLIFAMAPIGIITAIVSTIRVCGHSSLRAFVGRSQEGDGVIEAELCTSTSRDVCELFNRGGIARVLGRPSILELVYDPSRASSATGNSEGAELHLSRKYFEEINSSDDWERVNGSVFERTSKKKALAEEFAPNANLSLNVGIIKQPKWVFIAIAATGVILQAGVLILAGVGVWMLKWNLNDARDSASKNYAPSMFISGTVVMCAGMWACAYLIGQTTREVRFRRRGKKPGAELSRLFWLQPGPQVIGDQNFDPYGYVEDTNLAPHELWMTSRKHFNERLFEMNTVIAISAVTIGYIAQFIGLRGMKAWVALAQLAITLVMSLLRGCLRMQRLGKESNQLGDIPDLVSGHELDWLSFKIAQQKCKWHITGVCDAVSQPASDIKESAQGSKYASHNTKSDITGAPLSPDSNAPTPPYSDSLETPDTKTPILSTSQVTEEPKTDDIQHLLRIRKRLAHLTGHNPLEELSSSEYQQWKDNDIKVRVKAKQIANAICRIAEKASLKSHPSEINLRIQAASHKINSEGHSSQFIDILLRQFYPSSQSSWTIDASKIEAILGLWVWTMTYDAILQKDADASQHAAKKVLMERIVSASPDDRGWSGRASKAQAELNLWLGPSAVKFHNKTLLVDAQECYSFASLWRSTSKDDTNKEACWENLADDAKVLTSRLHRFCGWTSVHQADREPQTGRKLRVQLMELGHTQKSLLDVCAQELFTTLIMSLTSLLTFGEAIIVESAGTARLENPVVDMIAKEFVESGLGSYSEALFGIIPALKGILWSPSPRQLLALVIETAENYRRNQEWNRADTLLRWVTSQFSSAGESHGVNFEQVAREFEKRGILDEADQFVSSPALKTQPKILAAHYGGKDVTILAKWQFCHGEEIVIPTHEIPFIDPWFNTRKSLSVIYRFDDGEIRGVSVPERADNRTFRLTVDRTDEESEKAVFVAANHLPPVSAPVHIHSVIWGLEQIDDKEVYDKLYDVFATKKTILLNNNFFKKDGWFGIQKSAAIIYSFNGTMKCISGREDTRLMFAY</sequence>